<reference evidence="3 4" key="1">
    <citation type="submission" date="2020-08" db="EMBL/GenBank/DDBJ databases">
        <title>Genomic Encyclopedia of Type Strains, Phase IV (KMG-IV): sequencing the most valuable type-strain genomes for metagenomic binning, comparative biology and taxonomic classification.</title>
        <authorList>
            <person name="Goeker M."/>
        </authorList>
    </citation>
    <scope>NUCLEOTIDE SEQUENCE [LARGE SCALE GENOMIC DNA]</scope>
    <source>
        <strain evidence="3 4">DSM 103733</strain>
    </source>
</reference>
<dbReference type="InterPro" id="IPR050879">
    <property type="entry name" value="Acyltransferase_3"/>
</dbReference>
<feature type="transmembrane region" description="Helical" evidence="1">
    <location>
        <begin position="209"/>
        <end position="229"/>
    </location>
</feature>
<dbReference type="RefSeq" id="WP_050059659.1">
    <property type="nucleotide sequence ID" value="NZ_JACHEK010000005.1"/>
</dbReference>
<feature type="transmembrane region" description="Helical" evidence="1">
    <location>
        <begin position="41"/>
        <end position="61"/>
    </location>
</feature>
<keyword evidence="4" id="KW-1185">Reference proteome</keyword>
<dbReference type="Pfam" id="PF01757">
    <property type="entry name" value="Acyl_transf_3"/>
    <property type="match status" value="1"/>
</dbReference>
<dbReference type="AlphaFoldDB" id="A0A841JW49"/>
<evidence type="ECO:0000313" key="3">
    <source>
        <dbReference type="EMBL" id="MBB6144775.1"/>
    </source>
</evidence>
<dbReference type="Proteomes" id="UP000538666">
    <property type="component" value="Unassembled WGS sequence"/>
</dbReference>
<name>A0A841JW49_9BACT</name>
<proteinExistence type="predicted"/>
<sequence length="386" mass="42499">MTVSPERHKFLLLDVLRGLAAVLVVGRHIPDTLNKSLVPFGSYLCVDLFFCLSGFVIAYSYQDRLADRMDFSSFSLARLIRLYPLYFLGLLLGACFKLMGIVLTLSGRQEVYPGPGLLQHFISAFGMAVLFLPSFSTSRVAATPFSFNPPSWSLFYELVANFVFAMLVRRRLASNASVVGLMTLCLGVLSVWSLIYATTLDNGVLPGTYSIGFARVGYSFFAGVLLFRIYRAGVRIEIKGLSLILTTLVLLTGTGILLAIRVPKSIDGIYGLAMIGIIIPTIVWVAACCNVGDRFRPTAALMGEVSYPLYVIHMPLLFFVAAASKSRPGWALSPYTALLLIPMLCLLSFWISRNFDRPIRMALNRRLSQKRALTSPLPAVADVSMS</sequence>
<feature type="transmembrane region" description="Helical" evidence="1">
    <location>
        <begin position="307"/>
        <end position="324"/>
    </location>
</feature>
<feature type="domain" description="Acyltransferase 3" evidence="2">
    <location>
        <begin position="13"/>
        <end position="352"/>
    </location>
</feature>
<organism evidence="3 4">
    <name type="scientific">Silvibacterium bohemicum</name>
    <dbReference type="NCBI Taxonomy" id="1577686"/>
    <lineage>
        <taxon>Bacteria</taxon>
        <taxon>Pseudomonadati</taxon>
        <taxon>Acidobacteriota</taxon>
        <taxon>Terriglobia</taxon>
        <taxon>Terriglobales</taxon>
        <taxon>Acidobacteriaceae</taxon>
        <taxon>Silvibacterium</taxon>
    </lineage>
</organism>
<evidence type="ECO:0000256" key="1">
    <source>
        <dbReference type="SAM" id="Phobius"/>
    </source>
</evidence>
<dbReference type="PANTHER" id="PTHR23028:SF134">
    <property type="entry name" value="PUTATIVE (AFU_ORTHOLOGUE AFUA_4G08520)-RELATED"/>
    <property type="match status" value="1"/>
</dbReference>
<feature type="transmembrane region" description="Helical" evidence="1">
    <location>
        <begin position="330"/>
        <end position="351"/>
    </location>
</feature>
<dbReference type="EMBL" id="JACHEK010000005">
    <property type="protein sequence ID" value="MBB6144775.1"/>
    <property type="molecule type" value="Genomic_DNA"/>
</dbReference>
<dbReference type="PANTHER" id="PTHR23028">
    <property type="entry name" value="ACETYLTRANSFERASE"/>
    <property type="match status" value="1"/>
</dbReference>
<evidence type="ECO:0000313" key="4">
    <source>
        <dbReference type="Proteomes" id="UP000538666"/>
    </source>
</evidence>
<comment type="caution">
    <text evidence="3">The sequence shown here is derived from an EMBL/GenBank/DDBJ whole genome shotgun (WGS) entry which is preliminary data.</text>
</comment>
<dbReference type="OrthoDB" id="9796461at2"/>
<keyword evidence="1" id="KW-1133">Transmembrane helix</keyword>
<feature type="transmembrane region" description="Helical" evidence="1">
    <location>
        <begin position="241"/>
        <end position="262"/>
    </location>
</feature>
<keyword evidence="1" id="KW-0472">Membrane</keyword>
<evidence type="ECO:0000259" key="2">
    <source>
        <dbReference type="Pfam" id="PF01757"/>
    </source>
</evidence>
<feature type="transmembrane region" description="Helical" evidence="1">
    <location>
        <begin position="268"/>
        <end position="287"/>
    </location>
</feature>
<feature type="transmembrane region" description="Helical" evidence="1">
    <location>
        <begin position="117"/>
        <end position="135"/>
    </location>
</feature>
<accession>A0A841JW49</accession>
<feature type="transmembrane region" description="Helical" evidence="1">
    <location>
        <begin position="82"/>
        <end position="105"/>
    </location>
</feature>
<keyword evidence="1" id="KW-0812">Transmembrane</keyword>
<dbReference type="InterPro" id="IPR002656">
    <property type="entry name" value="Acyl_transf_3_dom"/>
</dbReference>
<feature type="transmembrane region" description="Helical" evidence="1">
    <location>
        <begin position="176"/>
        <end position="197"/>
    </location>
</feature>
<dbReference type="GO" id="GO:0016747">
    <property type="term" value="F:acyltransferase activity, transferring groups other than amino-acyl groups"/>
    <property type="evidence" value="ECO:0007669"/>
    <property type="project" value="InterPro"/>
</dbReference>
<protein>
    <submittedName>
        <fullName evidence="3">Peptidoglycan/LPS O-acetylase OafA/YrhL</fullName>
    </submittedName>
</protein>
<gene>
    <name evidence="3" type="ORF">HNQ77_002731</name>
</gene>